<sequence>MHKYSIYIFIGIALLFAACTEVIDVDVPVAEARLVVEASIDWEKGTNGNTQIIKLSSSTPYFAENKSNGVSNASVSVTDNNSNQEFTFVDQQNGEYLCTDFIPLLNHSYTLNIEHNGENYTAVETLMSVTEIDRIEQSTEDGFDDEVIELNMYVPDPADEENYYLIKFQEEGDLLPELFDVDDEFVDGNEMKFFIEKLDDEDTGEEEFETGDVVHINLYGISEAYYNYIRILIEQTQAGDIFSTIPVAIKGNCINEANPDNYAFGYFRLTQVDKVTYTVE</sequence>
<dbReference type="InterPro" id="IPR025345">
    <property type="entry name" value="DUF4249"/>
</dbReference>
<name>A0ABT5VX79_9BACT</name>
<reference evidence="1 2" key="1">
    <citation type="submission" date="2022-01" db="EMBL/GenBank/DDBJ databases">
        <title>Labilibaculum sp. nov, a marine bacterium isolated from Antarctica.</title>
        <authorList>
            <person name="Dai W."/>
        </authorList>
    </citation>
    <scope>NUCLEOTIDE SEQUENCE [LARGE SCALE GENOMIC DNA]</scope>
    <source>
        <strain evidence="1 2">DW002</strain>
    </source>
</reference>
<proteinExistence type="predicted"/>
<dbReference type="PROSITE" id="PS51257">
    <property type="entry name" value="PROKAR_LIPOPROTEIN"/>
    <property type="match status" value="1"/>
</dbReference>
<evidence type="ECO:0000313" key="1">
    <source>
        <dbReference type="EMBL" id="MDE5420005.1"/>
    </source>
</evidence>
<organism evidence="1 2">
    <name type="scientific">Paralabilibaculum antarcticum</name>
    <dbReference type="NCBI Taxonomy" id="2912572"/>
    <lineage>
        <taxon>Bacteria</taxon>
        <taxon>Pseudomonadati</taxon>
        <taxon>Bacteroidota</taxon>
        <taxon>Bacteroidia</taxon>
        <taxon>Marinilabiliales</taxon>
        <taxon>Marinifilaceae</taxon>
        <taxon>Paralabilibaculum</taxon>
    </lineage>
</organism>
<keyword evidence="2" id="KW-1185">Reference proteome</keyword>
<gene>
    <name evidence="1" type="ORF">L3049_18605</name>
</gene>
<dbReference type="Pfam" id="PF14054">
    <property type="entry name" value="DUF4249"/>
    <property type="match status" value="1"/>
</dbReference>
<dbReference type="Proteomes" id="UP001528920">
    <property type="component" value="Unassembled WGS sequence"/>
</dbReference>
<dbReference type="EMBL" id="JAKJSC010000007">
    <property type="protein sequence ID" value="MDE5420005.1"/>
    <property type="molecule type" value="Genomic_DNA"/>
</dbReference>
<dbReference type="RefSeq" id="WP_275111337.1">
    <property type="nucleotide sequence ID" value="NZ_JAKJSC010000007.1"/>
</dbReference>
<comment type="caution">
    <text evidence="1">The sequence shown here is derived from an EMBL/GenBank/DDBJ whole genome shotgun (WGS) entry which is preliminary data.</text>
</comment>
<protein>
    <submittedName>
        <fullName evidence="1">DUF4249 domain-containing protein</fullName>
    </submittedName>
</protein>
<evidence type="ECO:0000313" key="2">
    <source>
        <dbReference type="Proteomes" id="UP001528920"/>
    </source>
</evidence>
<accession>A0ABT5VX79</accession>